<dbReference type="InterPro" id="IPR006091">
    <property type="entry name" value="Acyl-CoA_Oxase/DH_mid-dom"/>
</dbReference>
<dbReference type="CDD" id="cd00567">
    <property type="entry name" value="ACAD"/>
    <property type="match status" value="1"/>
</dbReference>
<evidence type="ECO:0000313" key="9">
    <source>
        <dbReference type="EMBL" id="RFA36809.1"/>
    </source>
</evidence>
<feature type="domain" description="Acyl-CoA dehydrogenase/oxidase N-terminal" evidence="8">
    <location>
        <begin position="4"/>
        <end position="111"/>
    </location>
</feature>
<dbReference type="Gene3D" id="1.10.540.10">
    <property type="entry name" value="Acyl-CoA dehydrogenase/oxidase, N-terminal domain"/>
    <property type="match status" value="1"/>
</dbReference>
<feature type="domain" description="Acyl-CoA dehydrogenase/oxidase C-terminal" evidence="6">
    <location>
        <begin position="241"/>
        <end position="373"/>
    </location>
</feature>
<dbReference type="InterPro" id="IPR009100">
    <property type="entry name" value="AcylCoA_DH/oxidase_NM_dom_sf"/>
</dbReference>
<comment type="caution">
    <text evidence="9">The sequence shown here is derived from an EMBL/GenBank/DDBJ whole genome shotgun (WGS) entry which is preliminary data.</text>
</comment>
<dbReference type="Gene3D" id="1.20.140.10">
    <property type="entry name" value="Butyryl-CoA Dehydrogenase, subunit A, domain 3"/>
    <property type="match status" value="1"/>
</dbReference>
<evidence type="ECO:0000256" key="4">
    <source>
        <dbReference type="ARBA" id="ARBA00022827"/>
    </source>
</evidence>
<dbReference type="SUPFAM" id="SSF47203">
    <property type="entry name" value="Acyl-CoA dehydrogenase C-terminal domain-like"/>
    <property type="match status" value="1"/>
</dbReference>
<dbReference type="PANTHER" id="PTHR43884:SF12">
    <property type="entry name" value="ISOVALERYL-COA DEHYDROGENASE, MITOCHONDRIAL-RELATED"/>
    <property type="match status" value="1"/>
</dbReference>
<dbReference type="InterPro" id="IPR037069">
    <property type="entry name" value="AcylCoA_DH/ox_N_sf"/>
</dbReference>
<dbReference type="OrthoDB" id="7316074at2"/>
<evidence type="ECO:0000256" key="1">
    <source>
        <dbReference type="ARBA" id="ARBA00001974"/>
    </source>
</evidence>
<evidence type="ECO:0000256" key="5">
    <source>
        <dbReference type="RuleBase" id="RU362125"/>
    </source>
</evidence>
<dbReference type="EMBL" id="NFZW01000008">
    <property type="protein sequence ID" value="RFA36809.1"/>
    <property type="molecule type" value="Genomic_DNA"/>
</dbReference>
<dbReference type="SUPFAM" id="SSF56645">
    <property type="entry name" value="Acyl-CoA dehydrogenase NM domain-like"/>
    <property type="match status" value="1"/>
</dbReference>
<protein>
    <submittedName>
        <fullName evidence="9">Acyl-CoA dehydrogenase</fullName>
    </submittedName>
</protein>
<keyword evidence="3 5" id="KW-0285">Flavoprotein</keyword>
<name>A0A3E0WWP7_9GAMM</name>
<accession>A0A3E0WWP7</accession>
<dbReference type="GO" id="GO:0003995">
    <property type="term" value="F:acyl-CoA dehydrogenase activity"/>
    <property type="evidence" value="ECO:0007669"/>
    <property type="project" value="TreeGrafter"/>
</dbReference>
<dbReference type="PIRSF" id="PIRSF016578">
    <property type="entry name" value="HsaA"/>
    <property type="match status" value="1"/>
</dbReference>
<dbReference type="GO" id="GO:0050660">
    <property type="term" value="F:flavin adenine dinucleotide binding"/>
    <property type="evidence" value="ECO:0007669"/>
    <property type="project" value="InterPro"/>
</dbReference>
<gene>
    <name evidence="9" type="ORF">CAL65_09790</name>
</gene>
<reference evidence="10" key="1">
    <citation type="submission" date="2017-05" db="EMBL/GenBank/DDBJ databases">
        <authorList>
            <person name="Sharma S."/>
            <person name="Sidhu C."/>
            <person name="Pinnaka A.K."/>
        </authorList>
    </citation>
    <scope>NUCLEOTIDE SEQUENCE [LARGE SCALE GENOMIC DNA]</scope>
    <source>
        <strain evidence="10">AK93</strain>
    </source>
</reference>
<dbReference type="RefSeq" id="WP_116302070.1">
    <property type="nucleotide sequence ID" value="NZ_NFZV01000008.1"/>
</dbReference>
<evidence type="ECO:0000259" key="8">
    <source>
        <dbReference type="Pfam" id="PF02771"/>
    </source>
</evidence>
<comment type="cofactor">
    <cofactor evidence="1 5">
        <name>FAD</name>
        <dbReference type="ChEBI" id="CHEBI:57692"/>
    </cofactor>
</comment>
<dbReference type="Gene3D" id="2.40.110.10">
    <property type="entry name" value="Butyryl-CoA Dehydrogenase, subunit A, domain 2"/>
    <property type="match status" value="1"/>
</dbReference>
<dbReference type="InterPro" id="IPR046373">
    <property type="entry name" value="Acyl-CoA_Oxase/DH_mid-dom_sf"/>
</dbReference>
<dbReference type="InterPro" id="IPR036250">
    <property type="entry name" value="AcylCo_DH-like_C"/>
</dbReference>
<keyword evidence="4 5" id="KW-0274">FAD</keyword>
<evidence type="ECO:0000259" key="6">
    <source>
        <dbReference type="Pfam" id="PF00441"/>
    </source>
</evidence>
<dbReference type="PANTHER" id="PTHR43884">
    <property type="entry name" value="ACYL-COA DEHYDROGENASE"/>
    <property type="match status" value="1"/>
</dbReference>
<evidence type="ECO:0000256" key="2">
    <source>
        <dbReference type="ARBA" id="ARBA00009347"/>
    </source>
</evidence>
<dbReference type="AlphaFoldDB" id="A0A3E0WWP7"/>
<proteinExistence type="inferred from homology"/>
<dbReference type="Pfam" id="PF00441">
    <property type="entry name" value="Acyl-CoA_dh_1"/>
    <property type="match status" value="1"/>
</dbReference>
<sequence>MDLEQVLQQASVLAQDMLAPRAEAVDREARWPKAEVRQLLEAGLGGLVLPREFGGLGQGLLGLTRVCETLGGACASTSMCVGMHMVGSAVIAARPTSVQAERYLRPTAEGKHLTTLALSERGTGANFYIPQTTLARRSDHYEVNGHKAFVTNGGEADSYVVSVVSVAGDAAPGEFSCVVVPARTEGMRWSGPWQGLGMRGNSSRLLDLHGVRIPLENLLGGEGDEIWYVLEVVAPYFLAAMTGTYLGIAARAVAIAIDHLQGRYYGHTRHSLAKQDVLQHRLGGLWAKVERTRQLAYHAAAAADQGDSTALPAVLSAKAEVADCCVDVVNDVMTLTGGQSYGENSELGRLLRDARAAHVMAPTTDILRTWTGRILLGEPMLGNE</sequence>
<evidence type="ECO:0000256" key="3">
    <source>
        <dbReference type="ARBA" id="ARBA00022630"/>
    </source>
</evidence>
<dbReference type="InterPro" id="IPR013786">
    <property type="entry name" value="AcylCoA_DH/ox_N"/>
</dbReference>
<evidence type="ECO:0000259" key="7">
    <source>
        <dbReference type="Pfam" id="PF02770"/>
    </source>
</evidence>
<keyword evidence="5" id="KW-0560">Oxidoreductase</keyword>
<organism evidence="9 10">
    <name type="scientific">Alkalilimnicola ehrlichii</name>
    <dbReference type="NCBI Taxonomy" id="351052"/>
    <lineage>
        <taxon>Bacteria</taxon>
        <taxon>Pseudomonadati</taxon>
        <taxon>Pseudomonadota</taxon>
        <taxon>Gammaproteobacteria</taxon>
        <taxon>Chromatiales</taxon>
        <taxon>Ectothiorhodospiraceae</taxon>
        <taxon>Alkalilimnicola</taxon>
    </lineage>
</organism>
<dbReference type="Pfam" id="PF02770">
    <property type="entry name" value="Acyl-CoA_dh_M"/>
    <property type="match status" value="1"/>
</dbReference>
<dbReference type="Pfam" id="PF02771">
    <property type="entry name" value="Acyl-CoA_dh_N"/>
    <property type="match status" value="1"/>
</dbReference>
<evidence type="ECO:0000313" key="10">
    <source>
        <dbReference type="Proteomes" id="UP000256763"/>
    </source>
</evidence>
<dbReference type="InterPro" id="IPR009075">
    <property type="entry name" value="AcylCo_DH/oxidase_C"/>
</dbReference>
<feature type="domain" description="Acyl-CoA oxidase/dehydrogenase middle" evidence="7">
    <location>
        <begin position="116"/>
        <end position="206"/>
    </location>
</feature>
<keyword evidence="10" id="KW-1185">Reference proteome</keyword>
<comment type="similarity">
    <text evidence="2 5">Belongs to the acyl-CoA dehydrogenase family.</text>
</comment>
<dbReference type="Proteomes" id="UP000256763">
    <property type="component" value="Unassembled WGS sequence"/>
</dbReference>